<dbReference type="RefSeq" id="WP_272182323.1">
    <property type="nucleotide sequence ID" value="NZ_JAQOMS010000002.1"/>
</dbReference>
<organism evidence="2 3">
    <name type="scientific">Psychrosphaera algicola</name>
    <dbReference type="NCBI Taxonomy" id="3023714"/>
    <lineage>
        <taxon>Bacteria</taxon>
        <taxon>Pseudomonadati</taxon>
        <taxon>Pseudomonadota</taxon>
        <taxon>Gammaproteobacteria</taxon>
        <taxon>Alteromonadales</taxon>
        <taxon>Pseudoalteromonadaceae</taxon>
        <taxon>Psychrosphaera</taxon>
    </lineage>
</organism>
<evidence type="ECO:0000313" key="2">
    <source>
        <dbReference type="EMBL" id="MDC2891310.1"/>
    </source>
</evidence>
<proteinExistence type="predicted"/>
<evidence type="ECO:0000256" key="1">
    <source>
        <dbReference type="SAM" id="MobiDB-lite"/>
    </source>
</evidence>
<sequence length="46" mass="4907">MYLTATQTQVAIDEVKRLLIGGSRNSTYDSYGQKKTGGSLGKGIKA</sequence>
<accession>A0ABT5FJI9</accession>
<name>A0ABT5FJI9_9GAMM</name>
<reference evidence="2 3" key="1">
    <citation type="submission" date="2023-01" db="EMBL/GenBank/DDBJ databases">
        <title>Psychrosphaera sp. nov., isolated from marine algae.</title>
        <authorList>
            <person name="Bayburt H."/>
            <person name="Choi B.J."/>
            <person name="Kim J.M."/>
            <person name="Choi D.G."/>
            <person name="Jeon C.O."/>
        </authorList>
    </citation>
    <scope>NUCLEOTIDE SEQUENCE [LARGE SCALE GENOMIC DNA]</scope>
    <source>
        <strain evidence="2 3">G1-22</strain>
    </source>
</reference>
<gene>
    <name evidence="2" type="ORF">PN838_24385</name>
</gene>
<dbReference type="EMBL" id="JAQOMS010000002">
    <property type="protein sequence ID" value="MDC2891310.1"/>
    <property type="molecule type" value="Genomic_DNA"/>
</dbReference>
<protein>
    <submittedName>
        <fullName evidence="2">Uncharacterized protein</fullName>
    </submittedName>
</protein>
<dbReference type="Proteomes" id="UP001528411">
    <property type="component" value="Unassembled WGS sequence"/>
</dbReference>
<feature type="region of interest" description="Disordered" evidence="1">
    <location>
        <begin position="23"/>
        <end position="46"/>
    </location>
</feature>
<comment type="caution">
    <text evidence="2">The sequence shown here is derived from an EMBL/GenBank/DDBJ whole genome shotgun (WGS) entry which is preliminary data.</text>
</comment>
<keyword evidence="3" id="KW-1185">Reference proteome</keyword>
<evidence type="ECO:0000313" key="3">
    <source>
        <dbReference type="Proteomes" id="UP001528411"/>
    </source>
</evidence>